<name>A0ACB8H5E4_PSICU</name>
<comment type="caution">
    <text evidence="1">The sequence shown here is derived from an EMBL/GenBank/DDBJ whole genome shotgun (WGS) entry which is preliminary data.</text>
</comment>
<protein>
    <submittedName>
        <fullName evidence="1">Uncharacterized protein</fullName>
    </submittedName>
</protein>
<accession>A0ACB8H5E4</accession>
<proteinExistence type="predicted"/>
<sequence>MLTYTLPVFASKSMSPKSPIPDFYYFCFGAYEPFLTTIGFIGALTDPLTAHNSQAPWTSDHPAYQVLPTATLVTILQLAHVCALLGFVNLFVLSAVRKNLSNSPDIQERIVFSLLTPLLMGDIFHMWLTFWALGDQKFNFQSWSPMLWTTVILGFSLMIPRICWHLGIGRYVHSRDGALRTEYPPTKASFKS</sequence>
<organism evidence="1 2">
    <name type="scientific">Psilocybe cubensis</name>
    <name type="common">Psychedelic mushroom</name>
    <name type="synonym">Stropharia cubensis</name>
    <dbReference type="NCBI Taxonomy" id="181762"/>
    <lineage>
        <taxon>Eukaryota</taxon>
        <taxon>Fungi</taxon>
        <taxon>Dikarya</taxon>
        <taxon>Basidiomycota</taxon>
        <taxon>Agaricomycotina</taxon>
        <taxon>Agaricomycetes</taxon>
        <taxon>Agaricomycetidae</taxon>
        <taxon>Agaricales</taxon>
        <taxon>Agaricineae</taxon>
        <taxon>Strophariaceae</taxon>
        <taxon>Psilocybe</taxon>
    </lineage>
</organism>
<gene>
    <name evidence="1" type="ORF">JR316_0004811</name>
</gene>
<dbReference type="EMBL" id="JAFIQS020000004">
    <property type="protein sequence ID" value="KAH9482711.1"/>
    <property type="molecule type" value="Genomic_DNA"/>
</dbReference>
<evidence type="ECO:0000313" key="2">
    <source>
        <dbReference type="Proteomes" id="UP000664032"/>
    </source>
</evidence>
<reference evidence="1" key="1">
    <citation type="submission" date="2021-10" db="EMBL/GenBank/DDBJ databases">
        <title>Psilocybe cubensis genome.</title>
        <authorList>
            <person name="Mckernan K.J."/>
            <person name="Crawford S."/>
            <person name="Trippe A."/>
            <person name="Kane L.T."/>
            <person name="Mclaughlin S."/>
        </authorList>
    </citation>
    <scope>NUCLEOTIDE SEQUENCE</scope>
    <source>
        <strain evidence="1">MGC-MH-2018</strain>
    </source>
</reference>
<evidence type="ECO:0000313" key="1">
    <source>
        <dbReference type="EMBL" id="KAH9482711.1"/>
    </source>
</evidence>
<dbReference type="Proteomes" id="UP000664032">
    <property type="component" value="Unassembled WGS sequence"/>
</dbReference>
<keyword evidence="2" id="KW-1185">Reference proteome</keyword>